<proteinExistence type="predicted"/>
<reference evidence="2" key="2">
    <citation type="journal article" date="2021" name="Genome Biol. Evol.">
        <title>Developing a high-quality reference genome for a parasitic bivalve with doubly uniparental inheritance (Bivalvia: Unionida).</title>
        <authorList>
            <person name="Smith C.H."/>
        </authorList>
    </citation>
    <scope>NUCLEOTIDE SEQUENCE</scope>
    <source>
        <strain evidence="2">CHS0354</strain>
        <tissue evidence="2">Mantle</tissue>
    </source>
</reference>
<keyword evidence="3" id="KW-1185">Reference proteome</keyword>
<reference evidence="2" key="3">
    <citation type="submission" date="2023-05" db="EMBL/GenBank/DDBJ databases">
        <authorList>
            <person name="Smith C.H."/>
        </authorList>
    </citation>
    <scope>NUCLEOTIDE SEQUENCE</scope>
    <source>
        <strain evidence="2">CHS0354</strain>
        <tissue evidence="2">Mantle</tissue>
    </source>
</reference>
<sequence length="150" mass="16589">MTSNFLSTLDLTVNLRHPDTGTTATGGTDNGGNPGDTQPIPEGSPTPSRSLFEYTTSKKLFTNAGENEAENSEFERVLVSTDGVFYENQADDIRSNLEDLRTVWSQETISITPKKHSNGFAELMKQVREFKADSHKNDEGEPNRPILLIL</sequence>
<evidence type="ECO:0000256" key="1">
    <source>
        <dbReference type="SAM" id="MobiDB-lite"/>
    </source>
</evidence>
<evidence type="ECO:0000313" key="2">
    <source>
        <dbReference type="EMBL" id="KAK3586478.1"/>
    </source>
</evidence>
<accession>A0AAE0S7J3</accession>
<gene>
    <name evidence="2" type="ORF">CHS0354_001863</name>
</gene>
<organism evidence="2 3">
    <name type="scientific">Potamilus streckersoni</name>
    <dbReference type="NCBI Taxonomy" id="2493646"/>
    <lineage>
        <taxon>Eukaryota</taxon>
        <taxon>Metazoa</taxon>
        <taxon>Spiralia</taxon>
        <taxon>Lophotrochozoa</taxon>
        <taxon>Mollusca</taxon>
        <taxon>Bivalvia</taxon>
        <taxon>Autobranchia</taxon>
        <taxon>Heteroconchia</taxon>
        <taxon>Palaeoheterodonta</taxon>
        <taxon>Unionida</taxon>
        <taxon>Unionoidea</taxon>
        <taxon>Unionidae</taxon>
        <taxon>Ambleminae</taxon>
        <taxon>Lampsilini</taxon>
        <taxon>Potamilus</taxon>
    </lineage>
</organism>
<protein>
    <submittedName>
        <fullName evidence="2">Uncharacterized protein</fullName>
    </submittedName>
</protein>
<dbReference type="AlphaFoldDB" id="A0AAE0S7J3"/>
<comment type="caution">
    <text evidence="2">The sequence shown here is derived from an EMBL/GenBank/DDBJ whole genome shotgun (WGS) entry which is preliminary data.</text>
</comment>
<reference evidence="2" key="1">
    <citation type="journal article" date="2021" name="Genome Biol. Evol.">
        <title>A High-Quality Reference Genome for a Parasitic Bivalve with Doubly Uniparental Inheritance (Bivalvia: Unionida).</title>
        <authorList>
            <person name="Smith C.H."/>
        </authorList>
    </citation>
    <scope>NUCLEOTIDE SEQUENCE</scope>
    <source>
        <strain evidence="2">CHS0354</strain>
    </source>
</reference>
<dbReference type="Proteomes" id="UP001195483">
    <property type="component" value="Unassembled WGS sequence"/>
</dbReference>
<evidence type="ECO:0000313" key="3">
    <source>
        <dbReference type="Proteomes" id="UP001195483"/>
    </source>
</evidence>
<name>A0AAE0S7J3_9BIVA</name>
<feature type="region of interest" description="Disordered" evidence="1">
    <location>
        <begin position="16"/>
        <end position="50"/>
    </location>
</feature>
<dbReference type="EMBL" id="JAEAOA010000175">
    <property type="protein sequence ID" value="KAK3586478.1"/>
    <property type="molecule type" value="Genomic_DNA"/>
</dbReference>